<name>A0ABW4TG89_9ACTN</name>
<evidence type="ECO:0000313" key="4">
    <source>
        <dbReference type="Proteomes" id="UP001597351"/>
    </source>
</evidence>
<dbReference type="Gene3D" id="3.40.960.10">
    <property type="entry name" value="VSR Endonuclease"/>
    <property type="match status" value="1"/>
</dbReference>
<accession>A0ABW4TG89</accession>
<dbReference type="Proteomes" id="UP001597351">
    <property type="component" value="Unassembled WGS sequence"/>
</dbReference>
<keyword evidence="4" id="KW-1185">Reference proteome</keyword>
<dbReference type="EMBL" id="JBHUGD010000001">
    <property type="protein sequence ID" value="MFD1945645.1"/>
    <property type="molecule type" value="Genomic_DNA"/>
</dbReference>
<sequence length="307" mass="35114">MRRPPLPSAVPFTTREAETLGHSRKALSRLVDQGELRRLFTGVYVAADVVLDTDLRARSLALVLAPDMVLCDRTAAWIWGVDCFAHAELDGPMPIECVSPRFRRATDRVGCDGGSRDLLPEDWCTVGGVRVTTPLRTALDLTCNLPRRSALGAADALARAHGFTSRDLQRLLPRYRGRRGVVQARQLVPMVDPRAESQPESWMREVLASHEMELPEPQYWVHVDGVPTYRLDLAWARAKVALEYDGEEFHSSPEARERDQRRRAWLRDHGWYVVVLTRESLMIEAVDAWVRELREELARRTRSRRRF</sequence>
<reference evidence="4" key="1">
    <citation type="journal article" date="2019" name="Int. J. Syst. Evol. Microbiol.">
        <title>The Global Catalogue of Microorganisms (GCM) 10K type strain sequencing project: providing services to taxonomists for standard genome sequencing and annotation.</title>
        <authorList>
            <consortium name="The Broad Institute Genomics Platform"/>
            <consortium name="The Broad Institute Genome Sequencing Center for Infectious Disease"/>
            <person name="Wu L."/>
            <person name="Ma J."/>
        </authorList>
    </citation>
    <scope>NUCLEOTIDE SEQUENCE [LARGE SCALE GENOMIC DNA]</scope>
    <source>
        <strain evidence="4">CGMCC 1.12477</strain>
    </source>
</reference>
<evidence type="ECO:0000259" key="2">
    <source>
        <dbReference type="Pfam" id="PF13338"/>
    </source>
</evidence>
<proteinExistence type="predicted"/>
<gene>
    <name evidence="3" type="ORF">ACFSDE_02490</name>
</gene>
<dbReference type="InterPro" id="IPR011335">
    <property type="entry name" value="Restrct_endonuc-II-like"/>
</dbReference>
<dbReference type="InterPro" id="IPR025159">
    <property type="entry name" value="AbiEi_N"/>
</dbReference>
<dbReference type="SUPFAM" id="SSF52980">
    <property type="entry name" value="Restriction endonuclease-like"/>
    <property type="match status" value="1"/>
</dbReference>
<protein>
    <submittedName>
        <fullName evidence="3">Type IV toxin-antitoxin system AbiEi family antitoxin domain-containing protein</fullName>
    </submittedName>
</protein>
<dbReference type="RefSeq" id="WP_343915454.1">
    <property type="nucleotide sequence ID" value="NZ_BAAAJT010000002.1"/>
</dbReference>
<evidence type="ECO:0000259" key="1">
    <source>
        <dbReference type="Pfam" id="PF04480"/>
    </source>
</evidence>
<evidence type="ECO:0000313" key="3">
    <source>
        <dbReference type="EMBL" id="MFD1945645.1"/>
    </source>
</evidence>
<feature type="domain" description="DUF559" evidence="1">
    <location>
        <begin position="228"/>
        <end position="284"/>
    </location>
</feature>
<comment type="caution">
    <text evidence="3">The sequence shown here is derived from an EMBL/GenBank/DDBJ whole genome shotgun (WGS) entry which is preliminary data.</text>
</comment>
<dbReference type="InterPro" id="IPR007569">
    <property type="entry name" value="DUF559"/>
</dbReference>
<dbReference type="Pfam" id="PF04480">
    <property type="entry name" value="DUF559"/>
    <property type="match status" value="1"/>
</dbReference>
<dbReference type="Pfam" id="PF13338">
    <property type="entry name" value="AbiEi_4"/>
    <property type="match status" value="1"/>
</dbReference>
<organism evidence="3 4">
    <name type="scientific">Nocardioides aestuarii</name>
    <dbReference type="NCBI Taxonomy" id="252231"/>
    <lineage>
        <taxon>Bacteria</taxon>
        <taxon>Bacillati</taxon>
        <taxon>Actinomycetota</taxon>
        <taxon>Actinomycetes</taxon>
        <taxon>Propionibacteriales</taxon>
        <taxon>Nocardioidaceae</taxon>
        <taxon>Nocardioides</taxon>
    </lineage>
</organism>
<feature type="domain" description="AbiEi antitoxin N-terminal" evidence="2">
    <location>
        <begin position="12"/>
        <end position="45"/>
    </location>
</feature>